<keyword evidence="3" id="KW-1185">Reference proteome</keyword>
<proteinExistence type="predicted"/>
<evidence type="ECO:0000313" key="2">
    <source>
        <dbReference type="EMBL" id="CAH3179260.1"/>
    </source>
</evidence>
<organism evidence="2 3">
    <name type="scientific">Porites lobata</name>
    <dbReference type="NCBI Taxonomy" id="104759"/>
    <lineage>
        <taxon>Eukaryota</taxon>
        <taxon>Metazoa</taxon>
        <taxon>Cnidaria</taxon>
        <taxon>Anthozoa</taxon>
        <taxon>Hexacorallia</taxon>
        <taxon>Scleractinia</taxon>
        <taxon>Fungiina</taxon>
        <taxon>Poritidae</taxon>
        <taxon>Porites</taxon>
    </lineage>
</organism>
<dbReference type="EMBL" id="CALNXK010000253">
    <property type="protein sequence ID" value="CAH3179260.1"/>
    <property type="molecule type" value="Genomic_DNA"/>
</dbReference>
<feature type="transmembrane region" description="Helical" evidence="1">
    <location>
        <begin position="20"/>
        <end position="40"/>
    </location>
</feature>
<feature type="transmembrane region" description="Helical" evidence="1">
    <location>
        <begin position="46"/>
        <end position="68"/>
    </location>
</feature>
<reference evidence="2 3" key="1">
    <citation type="submission" date="2022-05" db="EMBL/GenBank/DDBJ databases">
        <authorList>
            <consortium name="Genoscope - CEA"/>
            <person name="William W."/>
        </authorList>
    </citation>
    <scope>NUCLEOTIDE SEQUENCE [LARGE SCALE GENOMIC DNA]</scope>
</reference>
<comment type="caution">
    <text evidence="2">The sequence shown here is derived from an EMBL/GenBank/DDBJ whole genome shotgun (WGS) entry which is preliminary data.</text>
</comment>
<gene>
    <name evidence="2" type="ORF">PLOB_00021752</name>
</gene>
<evidence type="ECO:0000256" key="1">
    <source>
        <dbReference type="SAM" id="Phobius"/>
    </source>
</evidence>
<feature type="transmembrane region" description="Helical" evidence="1">
    <location>
        <begin position="136"/>
        <end position="161"/>
    </location>
</feature>
<evidence type="ECO:0000313" key="3">
    <source>
        <dbReference type="Proteomes" id="UP001159405"/>
    </source>
</evidence>
<protein>
    <submittedName>
        <fullName evidence="2">Uncharacterized protein</fullName>
    </submittedName>
</protein>
<sequence length="192" mass="21335">MGVRDETVVYFDGVLKILGVCHGILGGLLIVMGVVVRLAVDHWTSVMLLALWIGVIVAATGAIGVLDANMEKADNTKKYYLTDFLLFSLICLLLSILLIVCYSMAVHTACTGEETGTFSWYSYENYHDQNMTRAKAFSIIILLLSGVEFLLCIGSLGYGAYAHKRDENKKRRPSRGRFASYGYDNETYDSTF</sequence>
<accession>A0ABN8RIN2</accession>
<keyword evidence="1" id="KW-0812">Transmembrane</keyword>
<keyword evidence="1" id="KW-0472">Membrane</keyword>
<dbReference type="Proteomes" id="UP001159405">
    <property type="component" value="Unassembled WGS sequence"/>
</dbReference>
<name>A0ABN8RIN2_9CNID</name>
<keyword evidence="1" id="KW-1133">Transmembrane helix</keyword>
<feature type="transmembrane region" description="Helical" evidence="1">
    <location>
        <begin position="80"/>
        <end position="105"/>
    </location>
</feature>